<evidence type="ECO:0000256" key="2">
    <source>
        <dbReference type="ARBA" id="ARBA00004609"/>
    </source>
</evidence>
<dbReference type="Pfam" id="PF01663">
    <property type="entry name" value="Phosphodiest"/>
    <property type="match status" value="1"/>
</dbReference>
<dbReference type="EC" id="3.1.4.38" evidence="4"/>
<dbReference type="CDD" id="cd16018">
    <property type="entry name" value="Enpp"/>
    <property type="match status" value="1"/>
</dbReference>
<gene>
    <name evidence="35" type="primary">LOC106458751</name>
</gene>
<evidence type="ECO:0000256" key="7">
    <source>
        <dbReference type="ARBA" id="ARBA00022622"/>
    </source>
</evidence>
<evidence type="ECO:0000256" key="33">
    <source>
        <dbReference type="SAM" id="SignalP"/>
    </source>
</evidence>
<comment type="catalytic activity">
    <reaction evidence="30">
        <text>1-(9Z,12Z)-octadecadienoyl-sn-glycero-3-phosphocholine + H2O = 1-(9Z,12Z-octadecadienoyl)-sn-glycerol + phosphocholine + H(+)</text>
        <dbReference type="Rhea" id="RHEA:41115"/>
        <dbReference type="ChEBI" id="CHEBI:15377"/>
        <dbReference type="ChEBI" id="CHEBI:15378"/>
        <dbReference type="ChEBI" id="CHEBI:28733"/>
        <dbReference type="ChEBI" id="CHEBI:75561"/>
        <dbReference type="ChEBI" id="CHEBI:295975"/>
    </reaction>
    <physiologicalReaction direction="left-to-right" evidence="30">
        <dbReference type="Rhea" id="RHEA:41116"/>
    </physiologicalReaction>
</comment>
<keyword evidence="32" id="KW-1133">Transmembrane helix</keyword>
<comment type="catalytic activity">
    <reaction evidence="28">
        <text>sphing-4-enine-phosphocholine + H2O = sphing-4-enine + phosphocholine + H(+)</text>
        <dbReference type="Rhea" id="RHEA:41095"/>
        <dbReference type="ChEBI" id="CHEBI:15377"/>
        <dbReference type="ChEBI" id="CHEBI:15378"/>
        <dbReference type="ChEBI" id="CHEBI:57756"/>
        <dbReference type="ChEBI" id="CHEBI:58906"/>
        <dbReference type="ChEBI" id="CHEBI:295975"/>
    </reaction>
    <physiologicalReaction direction="left-to-right" evidence="28">
        <dbReference type="Rhea" id="RHEA:41096"/>
    </physiologicalReaction>
</comment>
<keyword evidence="9 33" id="KW-0732">Signal</keyword>
<evidence type="ECO:0000256" key="4">
    <source>
        <dbReference type="ARBA" id="ARBA00012318"/>
    </source>
</evidence>
<evidence type="ECO:0000256" key="23">
    <source>
        <dbReference type="ARBA" id="ARBA00047482"/>
    </source>
</evidence>
<comment type="catalytic activity">
    <reaction evidence="29">
        <text>sn-glycerol 3-phosphocholine + H2O = phosphocholine + glycerol + H(+)</text>
        <dbReference type="Rhea" id="RHEA:19545"/>
        <dbReference type="ChEBI" id="CHEBI:15377"/>
        <dbReference type="ChEBI" id="CHEBI:15378"/>
        <dbReference type="ChEBI" id="CHEBI:16870"/>
        <dbReference type="ChEBI" id="CHEBI:17754"/>
        <dbReference type="ChEBI" id="CHEBI:295975"/>
        <dbReference type="EC" id="3.1.4.38"/>
    </reaction>
    <physiologicalReaction direction="left-to-right" evidence="29">
        <dbReference type="Rhea" id="RHEA:19546"/>
    </physiologicalReaction>
</comment>
<evidence type="ECO:0000313" key="34">
    <source>
        <dbReference type="Proteomes" id="UP000694941"/>
    </source>
</evidence>
<dbReference type="PANTHER" id="PTHR10151:SF66">
    <property type="entry name" value="GLYCEROPHOSPHOCHOLINE CHOLINEPHOSPHODIESTERASE ENPP6"/>
    <property type="match status" value="1"/>
</dbReference>
<name>A0ABM1SAW2_LIMPO</name>
<comment type="catalytic activity">
    <reaction evidence="27">
        <text>1-hexadecanoyl-sn-glycero-3-phosphocholine + H2O = 1-hexadecanoyl-sn-glycerol + phosphocholine + H(+)</text>
        <dbReference type="Rhea" id="RHEA:41119"/>
        <dbReference type="ChEBI" id="CHEBI:15377"/>
        <dbReference type="ChEBI" id="CHEBI:15378"/>
        <dbReference type="ChEBI" id="CHEBI:72998"/>
        <dbReference type="ChEBI" id="CHEBI:75542"/>
        <dbReference type="ChEBI" id="CHEBI:295975"/>
    </reaction>
    <physiologicalReaction direction="left-to-right" evidence="27">
        <dbReference type="Rhea" id="RHEA:41120"/>
    </physiologicalReaction>
</comment>
<keyword evidence="7" id="KW-0336">GPI-anchor</keyword>
<keyword evidence="34" id="KW-1185">Reference proteome</keyword>
<evidence type="ECO:0000256" key="10">
    <source>
        <dbReference type="ARBA" id="ARBA00022801"/>
    </source>
</evidence>
<comment type="catalytic activity">
    <reaction evidence="24">
        <text>a 1-O-alkyl-sn-glycero-3-phosphocholine + H2O = a 1-O-alkyl-sn-glycerol + phosphocholine + H(+)</text>
        <dbReference type="Rhea" id="RHEA:36083"/>
        <dbReference type="ChEBI" id="CHEBI:15377"/>
        <dbReference type="ChEBI" id="CHEBI:15378"/>
        <dbReference type="ChEBI" id="CHEBI:15850"/>
        <dbReference type="ChEBI" id="CHEBI:30909"/>
        <dbReference type="ChEBI" id="CHEBI:295975"/>
    </reaction>
    <physiologicalReaction direction="left-to-right" evidence="24">
        <dbReference type="Rhea" id="RHEA:36084"/>
    </physiologicalReaction>
</comment>
<evidence type="ECO:0000256" key="15">
    <source>
        <dbReference type="ARBA" id="ARBA00023157"/>
    </source>
</evidence>
<evidence type="ECO:0000256" key="24">
    <source>
        <dbReference type="ARBA" id="ARBA00047494"/>
    </source>
</evidence>
<comment type="cofactor">
    <cofactor evidence="1">
        <name>Zn(2+)</name>
        <dbReference type="ChEBI" id="CHEBI:29105"/>
    </cofactor>
</comment>
<evidence type="ECO:0000256" key="11">
    <source>
        <dbReference type="ARBA" id="ARBA00022833"/>
    </source>
</evidence>
<comment type="similarity">
    <text evidence="3">Belongs to the nucleotide pyrophosphatase/phosphodiesterase family.</text>
</comment>
<dbReference type="InterPro" id="IPR002591">
    <property type="entry name" value="Phosphodiest/P_Trfase"/>
</dbReference>
<evidence type="ECO:0000256" key="1">
    <source>
        <dbReference type="ARBA" id="ARBA00001947"/>
    </source>
</evidence>
<dbReference type="Proteomes" id="UP000694941">
    <property type="component" value="Unplaced"/>
</dbReference>
<keyword evidence="17" id="KW-0449">Lipoprotein</keyword>
<evidence type="ECO:0000313" key="35">
    <source>
        <dbReference type="RefSeq" id="XP_022240767.1"/>
    </source>
</evidence>
<feature type="chain" id="PRO_5045511076" description="glycerophosphocholine cholinephosphodiesterase" evidence="33">
    <location>
        <begin position="22"/>
        <end position="446"/>
    </location>
</feature>
<keyword evidence="16" id="KW-0325">Glycoprotein</keyword>
<keyword evidence="6" id="KW-0597">Phosphoprotein</keyword>
<evidence type="ECO:0000256" key="12">
    <source>
        <dbReference type="ARBA" id="ARBA00022963"/>
    </source>
</evidence>
<keyword evidence="10" id="KW-0378">Hydrolase</keyword>
<accession>A0ABM1SAW2</accession>
<evidence type="ECO:0000256" key="16">
    <source>
        <dbReference type="ARBA" id="ARBA00023180"/>
    </source>
</evidence>
<comment type="function">
    <text evidence="20">Choline-specific glycerophosphodiesterase that hydrolyzes glycerophosphocholine (GPC) and lysophosphatidylcholine (LPC) and contributes to supplying choline to the cells. Has a preference for LPC with short (12:0 and 14:0) or polyunsaturated (18:2 and 20:4) fatty acids. In vitro, hydrolyzes only choline-containing lysophospholipids, such as sphingosylphosphorylcholine (SPC), platelet-activating factor (PAF) and lysoPAF, but not other lysophospholipids.</text>
</comment>
<evidence type="ECO:0000256" key="5">
    <source>
        <dbReference type="ARBA" id="ARBA00022475"/>
    </source>
</evidence>
<reference evidence="35" key="1">
    <citation type="submission" date="2025-08" db="UniProtKB">
        <authorList>
            <consortium name="RefSeq"/>
        </authorList>
    </citation>
    <scope>IDENTIFICATION</scope>
    <source>
        <tissue evidence="35">Muscle</tissue>
    </source>
</reference>
<dbReference type="InterPro" id="IPR017850">
    <property type="entry name" value="Alkaline_phosphatase_core_sf"/>
</dbReference>
<evidence type="ECO:0000256" key="21">
    <source>
        <dbReference type="ARBA" id="ARBA00047290"/>
    </source>
</evidence>
<comment type="catalytic activity">
    <reaction evidence="23">
        <text>glycero-2-phosphocholine + H2O = phosphocholine + glycerol + H(+)</text>
        <dbReference type="Rhea" id="RHEA:61684"/>
        <dbReference type="ChEBI" id="CHEBI:15377"/>
        <dbReference type="ChEBI" id="CHEBI:15378"/>
        <dbReference type="ChEBI" id="CHEBI:17754"/>
        <dbReference type="ChEBI" id="CHEBI:144950"/>
        <dbReference type="ChEBI" id="CHEBI:295975"/>
    </reaction>
    <physiologicalReaction direction="left-to-right" evidence="23">
        <dbReference type="Rhea" id="RHEA:61685"/>
    </physiologicalReaction>
</comment>
<comment type="catalytic activity">
    <reaction evidence="31">
        <text>1-(5Z,8Z,11Z,14Z-eicosatetraenoyl)-sn-glycero-3-phosphocholine + H2O = 1-(5Z,8Z,11Z,14Z-eicosatetraenoyl)-sn-glycerol + phosphocholine + H(+)</text>
        <dbReference type="Rhea" id="RHEA:41003"/>
        <dbReference type="ChEBI" id="CHEBI:15377"/>
        <dbReference type="ChEBI" id="CHEBI:15378"/>
        <dbReference type="ChEBI" id="CHEBI:34071"/>
        <dbReference type="ChEBI" id="CHEBI:74344"/>
        <dbReference type="ChEBI" id="CHEBI:295975"/>
    </reaction>
    <physiologicalReaction direction="left-to-right" evidence="31">
        <dbReference type="Rhea" id="RHEA:41004"/>
    </physiologicalReaction>
</comment>
<evidence type="ECO:0000256" key="3">
    <source>
        <dbReference type="ARBA" id="ARBA00010594"/>
    </source>
</evidence>
<evidence type="ECO:0000256" key="14">
    <source>
        <dbReference type="ARBA" id="ARBA00023136"/>
    </source>
</evidence>
<evidence type="ECO:0000256" key="9">
    <source>
        <dbReference type="ARBA" id="ARBA00022729"/>
    </source>
</evidence>
<evidence type="ECO:0000256" key="29">
    <source>
        <dbReference type="ARBA" id="ARBA00048703"/>
    </source>
</evidence>
<evidence type="ECO:0000256" key="8">
    <source>
        <dbReference type="ARBA" id="ARBA00022723"/>
    </source>
</evidence>
<evidence type="ECO:0000256" key="28">
    <source>
        <dbReference type="ARBA" id="ARBA00048234"/>
    </source>
</evidence>
<evidence type="ECO:0000256" key="27">
    <source>
        <dbReference type="ARBA" id="ARBA00048209"/>
    </source>
</evidence>
<dbReference type="Gene3D" id="3.30.1360.180">
    <property type="match status" value="1"/>
</dbReference>
<dbReference type="Gene3D" id="3.40.720.10">
    <property type="entry name" value="Alkaline Phosphatase, subunit A"/>
    <property type="match status" value="1"/>
</dbReference>
<evidence type="ECO:0000256" key="25">
    <source>
        <dbReference type="ARBA" id="ARBA00047600"/>
    </source>
</evidence>
<keyword evidence="11" id="KW-0862">Zinc</keyword>
<evidence type="ECO:0000256" key="31">
    <source>
        <dbReference type="ARBA" id="ARBA00049320"/>
    </source>
</evidence>
<keyword evidence="14 32" id="KW-0472">Membrane</keyword>
<protein>
    <recommendedName>
        <fullName evidence="4">glycerophosphocholine cholinephosphodiesterase</fullName>
        <ecNumber evidence="4">3.1.4.38</ecNumber>
    </recommendedName>
    <alternativeName>
        <fullName evidence="19">Choline-specific glycerophosphodiester phosphodiesterase</fullName>
    </alternativeName>
    <alternativeName>
        <fullName evidence="18">Ectonucleotide pyrophosphatase/phosphodiesterase family member 6</fullName>
    </alternativeName>
</protein>
<feature type="signal peptide" evidence="33">
    <location>
        <begin position="1"/>
        <end position="21"/>
    </location>
</feature>
<keyword evidence="15" id="KW-1015">Disulfide bond</keyword>
<keyword evidence="13" id="KW-0443">Lipid metabolism</keyword>
<comment type="subcellular location">
    <subcellularLocation>
        <location evidence="2">Cell membrane</location>
        <topology evidence="2">Lipid-anchor</topology>
        <topology evidence="2">GPI-anchor</topology>
    </subcellularLocation>
</comment>
<comment type="catalytic activity">
    <reaction evidence="25">
        <text>a 1-acyl-sn-glycero-3-phosphocholine + H2O = a 1-acyl-sn-glycerol + phosphocholine + H(+)</text>
        <dbReference type="Rhea" id="RHEA:44720"/>
        <dbReference type="ChEBI" id="CHEBI:15377"/>
        <dbReference type="ChEBI" id="CHEBI:15378"/>
        <dbReference type="ChEBI" id="CHEBI:58168"/>
        <dbReference type="ChEBI" id="CHEBI:64683"/>
        <dbReference type="ChEBI" id="CHEBI:295975"/>
    </reaction>
    <physiologicalReaction direction="left-to-right" evidence="25">
        <dbReference type="Rhea" id="RHEA:44721"/>
    </physiologicalReaction>
</comment>
<evidence type="ECO:0000256" key="32">
    <source>
        <dbReference type="SAM" id="Phobius"/>
    </source>
</evidence>
<evidence type="ECO:0000256" key="13">
    <source>
        <dbReference type="ARBA" id="ARBA00023098"/>
    </source>
</evidence>
<keyword evidence="32" id="KW-0812">Transmembrane</keyword>
<organism evidence="34 35">
    <name type="scientific">Limulus polyphemus</name>
    <name type="common">Atlantic horseshoe crab</name>
    <dbReference type="NCBI Taxonomy" id="6850"/>
    <lineage>
        <taxon>Eukaryota</taxon>
        <taxon>Metazoa</taxon>
        <taxon>Ecdysozoa</taxon>
        <taxon>Arthropoda</taxon>
        <taxon>Chelicerata</taxon>
        <taxon>Merostomata</taxon>
        <taxon>Xiphosura</taxon>
        <taxon>Limulidae</taxon>
        <taxon>Limulus</taxon>
    </lineage>
</organism>
<keyword evidence="12" id="KW-0442">Lipid degradation</keyword>
<dbReference type="SUPFAM" id="SSF53649">
    <property type="entry name" value="Alkaline phosphatase-like"/>
    <property type="match status" value="1"/>
</dbReference>
<keyword evidence="5" id="KW-1003">Cell membrane</keyword>
<evidence type="ECO:0000256" key="20">
    <source>
        <dbReference type="ARBA" id="ARBA00046203"/>
    </source>
</evidence>
<feature type="transmembrane region" description="Helical" evidence="32">
    <location>
        <begin position="424"/>
        <end position="442"/>
    </location>
</feature>
<comment type="catalytic activity">
    <reaction evidence="22">
        <text>1-(9Z-octadecenoyl)-sn-glycero-3-phosphocholine + H2O = 1-(9Z-octadecenoyl)-sn-glycerol + phosphocholine + H(+)</text>
        <dbReference type="Rhea" id="RHEA:41091"/>
        <dbReference type="ChEBI" id="CHEBI:15377"/>
        <dbReference type="ChEBI" id="CHEBI:15378"/>
        <dbReference type="ChEBI" id="CHEBI:28610"/>
        <dbReference type="ChEBI" id="CHEBI:75757"/>
        <dbReference type="ChEBI" id="CHEBI:295975"/>
    </reaction>
    <physiologicalReaction direction="left-to-right" evidence="22">
        <dbReference type="Rhea" id="RHEA:41092"/>
    </physiologicalReaction>
</comment>
<comment type="catalytic activity">
    <reaction evidence="21">
        <text>1-dodecanoyl-sn-glycero-3-phosphocholine + H2O = 1-dodecanoyl-sn-glycerol + phosphocholine + H(+)</text>
        <dbReference type="Rhea" id="RHEA:41127"/>
        <dbReference type="ChEBI" id="CHEBI:15377"/>
        <dbReference type="ChEBI" id="CHEBI:15378"/>
        <dbReference type="ChEBI" id="CHEBI:74966"/>
        <dbReference type="ChEBI" id="CHEBI:75529"/>
        <dbReference type="ChEBI" id="CHEBI:295975"/>
    </reaction>
    <physiologicalReaction direction="left-to-right" evidence="21">
        <dbReference type="Rhea" id="RHEA:41128"/>
    </physiologicalReaction>
</comment>
<dbReference type="PANTHER" id="PTHR10151">
    <property type="entry name" value="ECTONUCLEOTIDE PYROPHOSPHATASE/PHOSPHODIESTERASE"/>
    <property type="match status" value="1"/>
</dbReference>
<dbReference type="RefSeq" id="XP_022240767.1">
    <property type="nucleotide sequence ID" value="XM_022385059.1"/>
</dbReference>
<comment type="catalytic activity">
    <reaction evidence="26">
        <text>1-tetradecanoyl-sn-glycero-3-phosphocholine + H2O = 1-tetradecanoyl-sn-glycerol + phosphocholine + H(+)</text>
        <dbReference type="Rhea" id="RHEA:40999"/>
        <dbReference type="ChEBI" id="CHEBI:15377"/>
        <dbReference type="ChEBI" id="CHEBI:15378"/>
        <dbReference type="ChEBI" id="CHEBI:64489"/>
        <dbReference type="ChEBI" id="CHEBI:75536"/>
        <dbReference type="ChEBI" id="CHEBI:295975"/>
    </reaction>
    <physiologicalReaction direction="left-to-right" evidence="26">
        <dbReference type="Rhea" id="RHEA:41000"/>
    </physiologicalReaction>
</comment>
<keyword evidence="8" id="KW-0479">Metal-binding</keyword>
<evidence type="ECO:0000256" key="19">
    <source>
        <dbReference type="ARBA" id="ARBA00032556"/>
    </source>
</evidence>
<proteinExistence type="inferred from homology"/>
<dbReference type="GeneID" id="106458751"/>
<evidence type="ECO:0000256" key="26">
    <source>
        <dbReference type="ARBA" id="ARBA00047779"/>
    </source>
</evidence>
<evidence type="ECO:0000256" key="6">
    <source>
        <dbReference type="ARBA" id="ARBA00022553"/>
    </source>
</evidence>
<sequence length="446" mass="51538">MIRFCSFTLCVILAVAHCSSAKSQQKLLLILVDGCRWNYVDEQENLLGFRRIAEHGVRAEFVTPIYPSNSYPNWYTIVTGLYAENHGFVENYLYDPVRKDFFLMAPDQSASETHWWNQAEPLWITAKKSNLRSALYWWDGCQVEIRGEKPNECIQYKSPEEWDSLDKDVMKKLNETLDKFERDEIDLVQLYYEAVDANGHSYGPDSDKRKEAFARIDRMLDLLQTEIEERDMTDKINLVIVSDHGMTSTDPKNGLKVINISTAINPKDLKYMIYYGASCMIVPTEEKEDKLYEDLSKGNITGLQVYKKEDLPEKYHIKGNSLTTPIVLMADPGYYIIGLEDKNRSIPISSKIYLGSHGYDPDKTKDMRTIFFARGPALKKGYKSGPIHMVDHYNLLCHLLNIKPLPNNGSWENVKSMLNEGRNYYPLTFFQILALISALMFFNNLW</sequence>
<evidence type="ECO:0000256" key="18">
    <source>
        <dbReference type="ARBA" id="ARBA00031167"/>
    </source>
</evidence>
<evidence type="ECO:0000256" key="30">
    <source>
        <dbReference type="ARBA" id="ARBA00049092"/>
    </source>
</evidence>
<evidence type="ECO:0000256" key="22">
    <source>
        <dbReference type="ARBA" id="ARBA00047322"/>
    </source>
</evidence>
<evidence type="ECO:0000256" key="17">
    <source>
        <dbReference type="ARBA" id="ARBA00023288"/>
    </source>
</evidence>